<evidence type="ECO:0000256" key="8">
    <source>
        <dbReference type="ARBA" id="ARBA00023128"/>
    </source>
</evidence>
<evidence type="ECO:0000259" key="15">
    <source>
        <dbReference type="PROSITE" id="PS50850"/>
    </source>
</evidence>
<feature type="transmembrane region" description="Helical" evidence="13">
    <location>
        <begin position="166"/>
        <end position="188"/>
    </location>
</feature>
<dbReference type="AlphaFoldDB" id="A0A4S4M179"/>
<dbReference type="InterPro" id="IPR036259">
    <property type="entry name" value="MFS_trans_sf"/>
</dbReference>
<reference evidence="16 17" key="1">
    <citation type="submission" date="2019-02" db="EMBL/GenBank/DDBJ databases">
        <title>Genome sequencing of the rare red list fungi Bondarzewia mesenterica.</title>
        <authorList>
            <person name="Buettner E."/>
            <person name="Kellner H."/>
        </authorList>
    </citation>
    <scope>NUCLEOTIDE SEQUENCE [LARGE SCALE GENOMIC DNA]</scope>
    <source>
        <strain evidence="16 17">DSM 108281</strain>
    </source>
</reference>
<keyword evidence="7" id="KW-0520">NAD</keyword>
<keyword evidence="11" id="KW-0175">Coiled coil</keyword>
<dbReference type="PROSITE" id="PS50305">
    <property type="entry name" value="SIRTUIN"/>
    <property type="match status" value="1"/>
</dbReference>
<feature type="transmembrane region" description="Helical" evidence="13">
    <location>
        <begin position="200"/>
        <end position="223"/>
    </location>
</feature>
<dbReference type="Gene3D" id="1.20.1250.20">
    <property type="entry name" value="MFS general substrate transporter like domains"/>
    <property type="match status" value="1"/>
</dbReference>
<feature type="transmembrane region" description="Helical" evidence="13">
    <location>
        <begin position="342"/>
        <end position="362"/>
    </location>
</feature>
<evidence type="ECO:0000256" key="10">
    <source>
        <dbReference type="PROSITE-ProRule" id="PRU00236"/>
    </source>
</evidence>
<dbReference type="Gene3D" id="3.30.1600.10">
    <property type="entry name" value="SIR2/SIRT2 'Small Domain"/>
    <property type="match status" value="1"/>
</dbReference>
<feature type="coiled-coil region" evidence="11">
    <location>
        <begin position="900"/>
        <end position="948"/>
    </location>
</feature>
<dbReference type="GO" id="GO:0022857">
    <property type="term" value="F:transmembrane transporter activity"/>
    <property type="evidence" value="ECO:0007669"/>
    <property type="project" value="InterPro"/>
</dbReference>
<dbReference type="CDD" id="cd17323">
    <property type="entry name" value="MFS_Tpo1_MDR_like"/>
    <property type="match status" value="1"/>
</dbReference>
<dbReference type="PANTHER" id="PTHR23502">
    <property type="entry name" value="MAJOR FACILITATOR SUPERFAMILY"/>
    <property type="match status" value="1"/>
</dbReference>
<feature type="transmembrane region" description="Helical" evidence="13">
    <location>
        <begin position="141"/>
        <end position="160"/>
    </location>
</feature>
<keyword evidence="17" id="KW-1185">Reference proteome</keyword>
<feature type="transmembrane region" description="Helical" evidence="13">
    <location>
        <begin position="440"/>
        <end position="464"/>
    </location>
</feature>
<comment type="subcellular location">
    <subcellularLocation>
        <location evidence="1">Membrane</location>
        <topology evidence="1">Multi-pass membrane protein</topology>
    </subcellularLocation>
    <subcellularLocation>
        <location evidence="2">Mitochondrion</location>
    </subcellularLocation>
</comment>
<keyword evidence="9 13" id="KW-0472">Membrane</keyword>
<evidence type="ECO:0000256" key="3">
    <source>
        <dbReference type="ARBA" id="ARBA00006924"/>
    </source>
</evidence>
<dbReference type="FunFam" id="1.20.1250.20:FF:000011">
    <property type="entry name" value="MFS multidrug transporter, putative"/>
    <property type="match status" value="1"/>
</dbReference>
<evidence type="ECO:0000256" key="11">
    <source>
        <dbReference type="SAM" id="Coils"/>
    </source>
</evidence>
<dbReference type="GO" id="GO:0005739">
    <property type="term" value="C:mitochondrion"/>
    <property type="evidence" value="ECO:0007669"/>
    <property type="project" value="UniProtKB-SubCell"/>
</dbReference>
<evidence type="ECO:0000256" key="9">
    <source>
        <dbReference type="ARBA" id="ARBA00023136"/>
    </source>
</evidence>
<evidence type="ECO:0000256" key="6">
    <source>
        <dbReference type="ARBA" id="ARBA00022989"/>
    </source>
</evidence>
<dbReference type="EMBL" id="SGPL01000063">
    <property type="protein sequence ID" value="THH18799.1"/>
    <property type="molecule type" value="Genomic_DNA"/>
</dbReference>
<dbReference type="Gene3D" id="3.40.50.1220">
    <property type="entry name" value="TPP-binding domain"/>
    <property type="match status" value="1"/>
</dbReference>
<protein>
    <recommendedName>
        <fullName evidence="18">Major facilitator superfamily (MFS) profile domain-containing protein</fullName>
    </recommendedName>
</protein>
<dbReference type="SUPFAM" id="SSF52467">
    <property type="entry name" value="DHS-like NAD/FAD-binding domain"/>
    <property type="match status" value="1"/>
</dbReference>
<evidence type="ECO:0000256" key="13">
    <source>
        <dbReference type="SAM" id="Phobius"/>
    </source>
</evidence>
<accession>A0A4S4M179</accession>
<proteinExistence type="inferred from homology"/>
<evidence type="ECO:0000259" key="14">
    <source>
        <dbReference type="PROSITE" id="PS50305"/>
    </source>
</evidence>
<name>A0A4S4M179_9AGAM</name>
<evidence type="ECO:0000256" key="4">
    <source>
        <dbReference type="ARBA" id="ARBA00022679"/>
    </source>
</evidence>
<evidence type="ECO:0000256" key="7">
    <source>
        <dbReference type="ARBA" id="ARBA00023027"/>
    </source>
</evidence>
<feature type="transmembrane region" description="Helical" evidence="13">
    <location>
        <begin position="229"/>
        <end position="251"/>
    </location>
</feature>
<feature type="transmembrane region" description="Helical" evidence="13">
    <location>
        <begin position="410"/>
        <end position="428"/>
    </location>
</feature>
<organism evidence="16 17">
    <name type="scientific">Bondarzewia mesenterica</name>
    <dbReference type="NCBI Taxonomy" id="1095465"/>
    <lineage>
        <taxon>Eukaryota</taxon>
        <taxon>Fungi</taxon>
        <taxon>Dikarya</taxon>
        <taxon>Basidiomycota</taxon>
        <taxon>Agaricomycotina</taxon>
        <taxon>Agaricomycetes</taxon>
        <taxon>Russulales</taxon>
        <taxon>Bondarzewiaceae</taxon>
        <taxon>Bondarzewia</taxon>
    </lineage>
</organism>
<dbReference type="Pfam" id="PF07690">
    <property type="entry name" value="MFS_1"/>
    <property type="match status" value="1"/>
</dbReference>
<feature type="transmembrane region" description="Helical" evidence="13">
    <location>
        <begin position="303"/>
        <end position="322"/>
    </location>
</feature>
<dbReference type="Pfam" id="PF02146">
    <property type="entry name" value="SIR2"/>
    <property type="match status" value="1"/>
</dbReference>
<dbReference type="GO" id="GO:0016020">
    <property type="term" value="C:membrane"/>
    <property type="evidence" value="ECO:0007669"/>
    <property type="project" value="UniProtKB-SubCell"/>
</dbReference>
<evidence type="ECO:0000313" key="17">
    <source>
        <dbReference type="Proteomes" id="UP000310158"/>
    </source>
</evidence>
<evidence type="ECO:0000256" key="12">
    <source>
        <dbReference type="SAM" id="MobiDB-lite"/>
    </source>
</evidence>
<comment type="similarity">
    <text evidence="3">Belongs to the sirtuin family. Class I subfamily.</text>
</comment>
<dbReference type="Proteomes" id="UP000310158">
    <property type="component" value="Unassembled WGS sequence"/>
</dbReference>
<comment type="caution">
    <text evidence="16">The sequence shown here is derived from an EMBL/GenBank/DDBJ whole genome shotgun (WGS) entry which is preliminary data.</text>
</comment>
<feature type="domain" description="Major facilitator superfamily (MFS) profile" evidence="15">
    <location>
        <begin position="74"/>
        <end position="501"/>
    </location>
</feature>
<keyword evidence="8" id="KW-0496">Mitochondrion</keyword>
<evidence type="ECO:0000256" key="1">
    <source>
        <dbReference type="ARBA" id="ARBA00004141"/>
    </source>
</evidence>
<dbReference type="InterPro" id="IPR026591">
    <property type="entry name" value="Sirtuin_cat_small_dom_sf"/>
</dbReference>
<evidence type="ECO:0000256" key="5">
    <source>
        <dbReference type="ARBA" id="ARBA00022692"/>
    </source>
</evidence>
<evidence type="ECO:0000313" key="16">
    <source>
        <dbReference type="EMBL" id="THH18799.1"/>
    </source>
</evidence>
<dbReference type="InterPro" id="IPR003000">
    <property type="entry name" value="Sirtuin"/>
</dbReference>
<dbReference type="InterPro" id="IPR026590">
    <property type="entry name" value="Ssirtuin_cat_dom"/>
</dbReference>
<dbReference type="InterPro" id="IPR020846">
    <property type="entry name" value="MFS_dom"/>
</dbReference>
<gene>
    <name evidence="16" type="ORF">EW146_g2225</name>
</gene>
<dbReference type="GO" id="GO:0070403">
    <property type="term" value="F:NAD+ binding"/>
    <property type="evidence" value="ECO:0007669"/>
    <property type="project" value="InterPro"/>
</dbReference>
<sequence length="964" mass="105573">MSVEDEAQTDTAAPTVIDDEQGERKMSDHHEAQVDTFRVEGANCNDEGVWIVDWDGPDDPENPKNWTYKKKWMAVLIVSCFTFISPISSSMIAPASQQVAAEFGITNTVEIAMTTSVFVLAYAFGPLLLGPLSELFGRSRVIQLANLFFFAFNLACGFAQNKGQLIAFRFLAGWGGSAPLSVGGGVIGDTFDAENRGQALAIYTLAPMLGPVVGPVVGAWIAEKSNWRWVFYSTTIADAVVQLAAFAPVLLERKLKRIRQSMDVEKAALVQMRTVYQTADRHWKSIVAKALFRPFSLFIYEPIVQLLGLYMAFVYGQLYLAITTLPGIFENIYHENVGIAGLNYIALGIGLSGTSQLNARMLDRIYIYLKEKKGGAGRPEYRLPSMVPATILLPVGLLIAGWSAQTHSHWIGTDIGILLIGAGSILNFQSIQTYVIDAFTLHAASALAAVSFLRALAGFGFPLFAPAMYSALGYGKGNTILAAAGIVIGCPATALADSQCIIILTGAGLSAASGIPTYRGPDGLWLKHDVQELASLDAWKTNPSRLWQFYHRRRETSLNAKPNPAHHAIASLFVPSTLAKVAPSSSPTSPPLLITQNVDSLSLRAIESFSPEIKASAEGRILEMHGSLFATRCTSCQHTQRSYHTPLTSALSKESLGTEESGYRDIPLEQLPRCGGEEWKGENRYGRCGGLLRPAVIWFGEVPEHLGEIARRLNWCDLLIVVGTSSLAPCIESKASARRTHRSRFFWKCLRKTRTYKARASNRSTDMGSLESVFDNTRAQSLMDEAQEIITQAQYFSHHIPHFKDDLVSSVRDPCDEAISTVVQLGDLVRDLALDPAAGRSSQRTAIASARSMASLAHSQFEAIHHLARSALERTKDTTTEVTYLTSKAETCGRQVREMVDVLRVEVQRNEEQIESSRQTIGAAQNDIRRAEETRAQAEGNLVGLNTVAVVRKVQPLPSCHHYT</sequence>
<keyword evidence="4" id="KW-0808">Transferase</keyword>
<dbReference type="InterPro" id="IPR029035">
    <property type="entry name" value="DHS-like_NAD/FAD-binding_dom"/>
</dbReference>
<keyword evidence="5 13" id="KW-0812">Transmembrane</keyword>
<keyword evidence="6 13" id="KW-1133">Transmembrane helix</keyword>
<feature type="region of interest" description="Disordered" evidence="12">
    <location>
        <begin position="1"/>
        <end position="29"/>
    </location>
</feature>
<dbReference type="OrthoDB" id="6770063at2759"/>
<comment type="caution">
    <text evidence="10">Lacks conserved residue(s) required for the propagation of feature annotation.</text>
</comment>
<dbReference type="GO" id="GO:0016740">
    <property type="term" value="F:transferase activity"/>
    <property type="evidence" value="ECO:0007669"/>
    <property type="project" value="UniProtKB-KW"/>
</dbReference>
<feature type="domain" description="Deacetylase sirtuin-type" evidence="14">
    <location>
        <begin position="476"/>
        <end position="806"/>
    </location>
</feature>
<evidence type="ECO:0000256" key="2">
    <source>
        <dbReference type="ARBA" id="ARBA00004173"/>
    </source>
</evidence>
<dbReference type="SUPFAM" id="SSF103473">
    <property type="entry name" value="MFS general substrate transporter"/>
    <property type="match status" value="1"/>
</dbReference>
<feature type="transmembrane region" description="Helical" evidence="13">
    <location>
        <begin position="383"/>
        <end position="404"/>
    </location>
</feature>
<dbReference type="PROSITE" id="PS50850">
    <property type="entry name" value="MFS"/>
    <property type="match status" value="1"/>
</dbReference>
<dbReference type="PANTHER" id="PTHR23502:SF60">
    <property type="entry name" value="MAJOR FACILITATOR SUPERFAMILY (MFS) PROFILE DOMAIN-CONTAINING PROTEIN-RELATED"/>
    <property type="match status" value="1"/>
</dbReference>
<evidence type="ECO:0008006" key="18">
    <source>
        <dbReference type="Google" id="ProtNLM"/>
    </source>
</evidence>
<dbReference type="InterPro" id="IPR011701">
    <property type="entry name" value="MFS"/>
</dbReference>
<feature type="transmembrane region" description="Helical" evidence="13">
    <location>
        <begin position="111"/>
        <end position="129"/>
    </location>
</feature>
<feature type="transmembrane region" description="Helical" evidence="13">
    <location>
        <begin position="72"/>
        <end position="91"/>
    </location>
</feature>